<sequence length="324" mass="34657">MTEPGSAATAHAAPNNRPRTRQRMPKAAPSLDPNVDTVRFTASSPPLPCPAPPPSHSISADLGETGERKRQSRLGRENSSHVDVPERRVSETDADSDLPGAAPSFVLETGGPIEQVADKVRPLASEVDGATAGFNLDASAVRSTDPSDSDSISDLLAVAAALPSTPSTVDPALLMERSSLSPPDFPDSYLLPMSDLKVLKGLLRIATRLGSYSVMWDPAATSPFNLGTGTAVDLLPETWRPTASQVLLPHHPIMDFLPWPEVRDRVINLFSLPDEARPPAARGQLGLVNFAYDLEDSGEGARIWGAGPYDASSWEVGQVLFERW</sequence>
<protein>
    <submittedName>
        <fullName evidence="2">Uncharacterized protein</fullName>
    </submittedName>
</protein>
<dbReference type="RefSeq" id="XP_008097238.1">
    <property type="nucleotide sequence ID" value="XM_008099047.1"/>
</dbReference>
<dbReference type="Proteomes" id="UP000008782">
    <property type="component" value="Unassembled WGS sequence"/>
</dbReference>
<feature type="region of interest" description="Disordered" evidence="1">
    <location>
        <begin position="1"/>
        <end position="106"/>
    </location>
</feature>
<proteinExistence type="predicted"/>
<evidence type="ECO:0000256" key="1">
    <source>
        <dbReference type="SAM" id="MobiDB-lite"/>
    </source>
</evidence>
<feature type="compositionally biased region" description="Basic and acidic residues" evidence="1">
    <location>
        <begin position="65"/>
        <end position="91"/>
    </location>
</feature>
<dbReference type="EMBL" id="GG697368">
    <property type="protein sequence ID" value="EFQ33218.1"/>
    <property type="molecule type" value="Genomic_DNA"/>
</dbReference>
<dbReference type="GeneID" id="24413727"/>
<dbReference type="OrthoDB" id="2245989at2759"/>
<dbReference type="VEuPathDB" id="FungiDB:GLRG_08362"/>
<evidence type="ECO:0000313" key="3">
    <source>
        <dbReference type="Proteomes" id="UP000008782"/>
    </source>
</evidence>
<dbReference type="InterPro" id="IPR021833">
    <property type="entry name" value="DUF3425"/>
</dbReference>
<reference evidence="3" key="1">
    <citation type="journal article" date="2012" name="Nat. Genet.">
        <title>Lifestyle transitions in plant pathogenic Colletotrichum fungi deciphered by genome and transcriptome analyses.</title>
        <authorList>
            <person name="O'Connell R.J."/>
            <person name="Thon M.R."/>
            <person name="Hacquard S."/>
            <person name="Amyotte S.G."/>
            <person name="Kleemann J."/>
            <person name="Torres M.F."/>
            <person name="Damm U."/>
            <person name="Buiate E.A."/>
            <person name="Epstein L."/>
            <person name="Alkan N."/>
            <person name="Altmueller J."/>
            <person name="Alvarado-Balderrama L."/>
            <person name="Bauser C.A."/>
            <person name="Becker C."/>
            <person name="Birren B.W."/>
            <person name="Chen Z."/>
            <person name="Choi J."/>
            <person name="Crouch J.A."/>
            <person name="Duvick J.P."/>
            <person name="Farman M.A."/>
            <person name="Gan P."/>
            <person name="Heiman D."/>
            <person name="Henrissat B."/>
            <person name="Howard R.J."/>
            <person name="Kabbage M."/>
            <person name="Koch C."/>
            <person name="Kracher B."/>
            <person name="Kubo Y."/>
            <person name="Law A.D."/>
            <person name="Lebrun M.-H."/>
            <person name="Lee Y.-H."/>
            <person name="Miyara I."/>
            <person name="Moore N."/>
            <person name="Neumann U."/>
            <person name="Nordstroem K."/>
            <person name="Panaccione D.G."/>
            <person name="Panstruga R."/>
            <person name="Place M."/>
            <person name="Proctor R.H."/>
            <person name="Prusky D."/>
            <person name="Rech G."/>
            <person name="Reinhardt R."/>
            <person name="Rollins J.A."/>
            <person name="Rounsley S."/>
            <person name="Schardl C.L."/>
            <person name="Schwartz D.C."/>
            <person name="Shenoy N."/>
            <person name="Shirasu K."/>
            <person name="Sikhakolli U.R."/>
            <person name="Stueber K."/>
            <person name="Sukno S.A."/>
            <person name="Sweigard J.A."/>
            <person name="Takano Y."/>
            <person name="Takahara H."/>
            <person name="Trail F."/>
            <person name="van der Does H.C."/>
            <person name="Voll L.M."/>
            <person name="Will I."/>
            <person name="Young S."/>
            <person name="Zeng Q."/>
            <person name="Zhang J."/>
            <person name="Zhou S."/>
            <person name="Dickman M.B."/>
            <person name="Schulze-Lefert P."/>
            <person name="Ver Loren van Themaat E."/>
            <person name="Ma L.-J."/>
            <person name="Vaillancourt L.J."/>
        </authorList>
    </citation>
    <scope>NUCLEOTIDE SEQUENCE [LARGE SCALE GENOMIC DNA]</scope>
    <source>
        <strain evidence="3">M1.001 / M2 / FGSC 10212</strain>
    </source>
</reference>
<dbReference type="eggNOG" id="ENOG502S26C">
    <property type="taxonomic scope" value="Eukaryota"/>
</dbReference>
<accession>E3QQT0</accession>
<dbReference type="PANTHER" id="PTHR38116:SF9">
    <property type="entry name" value="BZIP DOMAIN-CONTAINING PROTEIN"/>
    <property type="match status" value="1"/>
</dbReference>
<dbReference type="PANTHER" id="PTHR38116">
    <property type="entry name" value="CHROMOSOME 7, WHOLE GENOME SHOTGUN SEQUENCE"/>
    <property type="match status" value="1"/>
</dbReference>
<gene>
    <name evidence="2" type="ORF">GLRG_08362</name>
</gene>
<name>E3QQT0_COLGM</name>
<dbReference type="Pfam" id="PF11905">
    <property type="entry name" value="DUF3425"/>
    <property type="match status" value="1"/>
</dbReference>
<evidence type="ECO:0000313" key="2">
    <source>
        <dbReference type="EMBL" id="EFQ33218.1"/>
    </source>
</evidence>
<dbReference type="AlphaFoldDB" id="E3QQT0"/>
<organism evidence="3">
    <name type="scientific">Colletotrichum graminicola (strain M1.001 / M2 / FGSC 10212)</name>
    <name type="common">Maize anthracnose fungus</name>
    <name type="synonym">Glomerella graminicola</name>
    <dbReference type="NCBI Taxonomy" id="645133"/>
    <lineage>
        <taxon>Eukaryota</taxon>
        <taxon>Fungi</taxon>
        <taxon>Dikarya</taxon>
        <taxon>Ascomycota</taxon>
        <taxon>Pezizomycotina</taxon>
        <taxon>Sordariomycetes</taxon>
        <taxon>Hypocreomycetidae</taxon>
        <taxon>Glomerellales</taxon>
        <taxon>Glomerellaceae</taxon>
        <taxon>Colletotrichum</taxon>
        <taxon>Colletotrichum graminicola species complex</taxon>
    </lineage>
</organism>
<feature type="compositionally biased region" description="Pro residues" evidence="1">
    <location>
        <begin position="45"/>
        <end position="55"/>
    </location>
</feature>
<dbReference type="STRING" id="645133.E3QQT0"/>
<keyword evidence="3" id="KW-1185">Reference proteome</keyword>
<dbReference type="HOGENOM" id="CLU_037870_0_0_1"/>